<sequence length="221" mass="25259">MKVKFAHVSDCHLGSWRKDTLNEVGYAAYNKMIEIIIKEEVDFIIISGDLFDVSHPKVDVLDLAIKGLKKLFDNNIPVYGIMGSHDFSPSGKSMLRPLISAGLFKKLYRGDSDNDNKLNLYFTEDKKTKIKLTGIRARKRSLELNDYESLDRKSLEQEEGTKIFVLHTLLSELKPLEFKDMKTGPKSILPRNFLYYAGGHLHKTVPEKLREGDQTLVVNEK</sequence>
<feature type="non-terminal residue" evidence="5">
    <location>
        <position position="221"/>
    </location>
</feature>
<dbReference type="InterPro" id="IPR029052">
    <property type="entry name" value="Metallo-depent_PP-like"/>
</dbReference>
<protein>
    <recommendedName>
        <fullName evidence="4">Calcineurin-like phosphoesterase domain-containing protein</fullName>
    </recommendedName>
</protein>
<gene>
    <name evidence="5" type="ORF">LCGC14_1965770</name>
</gene>
<keyword evidence="1" id="KW-0540">Nuclease</keyword>
<dbReference type="PANTHER" id="PTHR30337">
    <property type="entry name" value="COMPONENT OF ATP-DEPENDENT DSDNA EXONUCLEASE"/>
    <property type="match status" value="1"/>
</dbReference>
<evidence type="ECO:0000256" key="1">
    <source>
        <dbReference type="ARBA" id="ARBA00022722"/>
    </source>
</evidence>
<dbReference type="AlphaFoldDB" id="A0A0F9FDM5"/>
<dbReference type="PANTHER" id="PTHR30337:SF0">
    <property type="entry name" value="NUCLEASE SBCCD SUBUNIT D"/>
    <property type="match status" value="1"/>
</dbReference>
<comment type="caution">
    <text evidence="5">The sequence shown here is derived from an EMBL/GenBank/DDBJ whole genome shotgun (WGS) entry which is preliminary data.</text>
</comment>
<dbReference type="SUPFAM" id="SSF56300">
    <property type="entry name" value="Metallo-dependent phosphatases"/>
    <property type="match status" value="1"/>
</dbReference>
<dbReference type="EMBL" id="LAZR01021728">
    <property type="protein sequence ID" value="KKL84333.1"/>
    <property type="molecule type" value="Genomic_DNA"/>
</dbReference>
<dbReference type="Gene3D" id="3.60.21.10">
    <property type="match status" value="1"/>
</dbReference>
<reference evidence="5" key="1">
    <citation type="journal article" date="2015" name="Nature">
        <title>Complex archaea that bridge the gap between prokaryotes and eukaryotes.</title>
        <authorList>
            <person name="Spang A."/>
            <person name="Saw J.H."/>
            <person name="Jorgensen S.L."/>
            <person name="Zaremba-Niedzwiedzka K."/>
            <person name="Martijn J."/>
            <person name="Lind A.E."/>
            <person name="van Eijk R."/>
            <person name="Schleper C."/>
            <person name="Guy L."/>
            <person name="Ettema T.J."/>
        </authorList>
    </citation>
    <scope>NUCLEOTIDE SEQUENCE</scope>
</reference>
<dbReference type="CDD" id="cd00840">
    <property type="entry name" value="MPP_Mre11_N"/>
    <property type="match status" value="1"/>
</dbReference>
<keyword evidence="2" id="KW-0378">Hydrolase</keyword>
<dbReference type="Pfam" id="PF00149">
    <property type="entry name" value="Metallophos"/>
    <property type="match status" value="1"/>
</dbReference>
<name>A0A0F9FDM5_9ZZZZ</name>
<accession>A0A0F9FDM5</accession>
<feature type="domain" description="Calcineurin-like phosphoesterase" evidence="4">
    <location>
        <begin position="4"/>
        <end position="203"/>
    </location>
</feature>
<evidence type="ECO:0000256" key="3">
    <source>
        <dbReference type="ARBA" id="ARBA00022839"/>
    </source>
</evidence>
<evidence type="ECO:0000259" key="4">
    <source>
        <dbReference type="Pfam" id="PF00149"/>
    </source>
</evidence>
<organism evidence="5">
    <name type="scientific">marine sediment metagenome</name>
    <dbReference type="NCBI Taxonomy" id="412755"/>
    <lineage>
        <taxon>unclassified sequences</taxon>
        <taxon>metagenomes</taxon>
        <taxon>ecological metagenomes</taxon>
    </lineage>
</organism>
<keyword evidence="3" id="KW-0269">Exonuclease</keyword>
<evidence type="ECO:0000313" key="5">
    <source>
        <dbReference type="EMBL" id="KKL84333.1"/>
    </source>
</evidence>
<evidence type="ECO:0000256" key="2">
    <source>
        <dbReference type="ARBA" id="ARBA00022801"/>
    </source>
</evidence>
<proteinExistence type="predicted"/>
<dbReference type="InterPro" id="IPR004843">
    <property type="entry name" value="Calcineurin-like_PHP"/>
</dbReference>
<dbReference type="InterPro" id="IPR050535">
    <property type="entry name" value="DNA_Repair-Maintenance_Comp"/>
</dbReference>
<dbReference type="GO" id="GO:0004527">
    <property type="term" value="F:exonuclease activity"/>
    <property type="evidence" value="ECO:0007669"/>
    <property type="project" value="UniProtKB-KW"/>
</dbReference>
<dbReference type="InterPro" id="IPR041796">
    <property type="entry name" value="Mre11_N"/>
</dbReference>